<sequence length="251" mass="24928">MTLAPPPMPPSDAPAAESAGATLRLVIADALVVILTFIVMFLGVGQLSAEAGLSAVQTAVMTLLTVAAPAQAAAMQIMTSDGATSGVWVAAMVAVIIVNLRFMVMVASILGRLPQAGFLRGTAAVGLVSASSFAIILPRLMSAPPARPLLYCALVGVSCSISAVIGALLGHQLAASVPALVGAALGAMIPIYFATLIARQGKHKALIANALAGAVLVPLAAPLLGSLSLLIVPLGISALSLMIGKGTPANG</sequence>
<feature type="transmembrane region" description="Helical" evidence="1">
    <location>
        <begin position="21"/>
        <end position="43"/>
    </location>
</feature>
<dbReference type="InterPro" id="IPR011606">
    <property type="entry name" value="Brnchd-chn_aa_trnsp_permease"/>
</dbReference>
<protein>
    <recommendedName>
        <fullName evidence="4">AzlC-like</fullName>
    </recommendedName>
</protein>
<dbReference type="Pfam" id="PF03591">
    <property type="entry name" value="AzlC"/>
    <property type="match status" value="1"/>
</dbReference>
<dbReference type="PATRIC" id="fig|269796.9.peg.3415"/>
<dbReference type="EnsemblBacteria" id="ABC24092">
    <property type="protein sequence ID" value="ABC24092"/>
    <property type="gene ID" value="Rru_A3297"/>
</dbReference>
<feature type="transmembrane region" description="Helical" evidence="1">
    <location>
        <begin position="87"/>
        <end position="111"/>
    </location>
</feature>
<feature type="transmembrane region" description="Helical" evidence="1">
    <location>
        <begin position="210"/>
        <end position="243"/>
    </location>
</feature>
<keyword evidence="3" id="KW-1185">Reference proteome</keyword>
<dbReference type="STRING" id="269796.Rru_A3297"/>
<dbReference type="Proteomes" id="UP000001929">
    <property type="component" value="Chromosome"/>
</dbReference>
<dbReference type="eggNOG" id="COG1296">
    <property type="taxonomic scope" value="Bacteria"/>
</dbReference>
<evidence type="ECO:0000256" key="1">
    <source>
        <dbReference type="SAM" id="Phobius"/>
    </source>
</evidence>
<name>Q2RP53_RHORT</name>
<evidence type="ECO:0000313" key="2">
    <source>
        <dbReference type="EMBL" id="ABC24092.1"/>
    </source>
</evidence>
<dbReference type="AlphaFoldDB" id="Q2RP53"/>
<dbReference type="EMBL" id="CP000230">
    <property type="protein sequence ID" value="ABC24092.1"/>
    <property type="molecule type" value="Genomic_DNA"/>
</dbReference>
<dbReference type="HOGENOM" id="CLU_1209047_0_0_5"/>
<proteinExistence type="predicted"/>
<feature type="transmembrane region" description="Helical" evidence="1">
    <location>
        <begin position="175"/>
        <end position="198"/>
    </location>
</feature>
<gene>
    <name evidence="2" type="ordered locus">Rru_A3297</name>
</gene>
<dbReference type="KEGG" id="rru:Rru_A3297"/>
<reference evidence="2 3" key="1">
    <citation type="journal article" date="2011" name="Stand. Genomic Sci.">
        <title>Complete genome sequence of Rhodospirillum rubrum type strain (S1).</title>
        <authorList>
            <person name="Munk A.C."/>
            <person name="Copeland A."/>
            <person name="Lucas S."/>
            <person name="Lapidus A."/>
            <person name="Del Rio T.G."/>
            <person name="Barry K."/>
            <person name="Detter J.C."/>
            <person name="Hammon N."/>
            <person name="Israni S."/>
            <person name="Pitluck S."/>
            <person name="Brettin T."/>
            <person name="Bruce D."/>
            <person name="Han C."/>
            <person name="Tapia R."/>
            <person name="Gilna P."/>
            <person name="Schmutz J."/>
            <person name="Larimer F."/>
            <person name="Land M."/>
            <person name="Kyrpides N.C."/>
            <person name="Mavromatis K."/>
            <person name="Richardson P."/>
            <person name="Rohde M."/>
            <person name="Goker M."/>
            <person name="Klenk H.P."/>
            <person name="Zhang Y."/>
            <person name="Roberts G.P."/>
            <person name="Reslewic S."/>
            <person name="Schwartz D.C."/>
        </authorList>
    </citation>
    <scope>NUCLEOTIDE SEQUENCE [LARGE SCALE GENOMIC DNA]</scope>
    <source>
        <strain evidence="3">ATCC 11170 / ATH 1.1.1 / DSM 467 / LMG 4362 / NCIMB 8255 / S1</strain>
    </source>
</reference>
<feature type="transmembrane region" description="Helical" evidence="1">
    <location>
        <begin position="55"/>
        <end position="75"/>
    </location>
</feature>
<keyword evidence="1" id="KW-1133">Transmembrane helix</keyword>
<accession>Q2RP53</accession>
<keyword evidence="1" id="KW-0472">Membrane</keyword>
<keyword evidence="1" id="KW-0812">Transmembrane</keyword>
<feature type="transmembrane region" description="Helical" evidence="1">
    <location>
        <begin position="117"/>
        <end position="137"/>
    </location>
</feature>
<evidence type="ECO:0008006" key="4">
    <source>
        <dbReference type="Google" id="ProtNLM"/>
    </source>
</evidence>
<evidence type="ECO:0000313" key="3">
    <source>
        <dbReference type="Proteomes" id="UP000001929"/>
    </source>
</evidence>
<organism evidence="2 3">
    <name type="scientific">Rhodospirillum rubrum (strain ATCC 11170 / ATH 1.1.1 / DSM 467 / LMG 4362 / NCIMB 8255 / S1)</name>
    <dbReference type="NCBI Taxonomy" id="269796"/>
    <lineage>
        <taxon>Bacteria</taxon>
        <taxon>Pseudomonadati</taxon>
        <taxon>Pseudomonadota</taxon>
        <taxon>Alphaproteobacteria</taxon>
        <taxon>Rhodospirillales</taxon>
        <taxon>Rhodospirillaceae</taxon>
        <taxon>Rhodospirillum</taxon>
    </lineage>
</organism>
<feature type="transmembrane region" description="Helical" evidence="1">
    <location>
        <begin position="149"/>
        <end position="169"/>
    </location>
</feature>